<feature type="region of interest" description="Disordered" evidence="1">
    <location>
        <begin position="46"/>
        <end position="83"/>
    </location>
</feature>
<dbReference type="AlphaFoldDB" id="A0A0D2X4S0"/>
<evidence type="ECO:0000313" key="3">
    <source>
        <dbReference type="Proteomes" id="UP000008743"/>
    </source>
</evidence>
<feature type="compositionally biased region" description="Polar residues" evidence="1">
    <location>
        <begin position="169"/>
        <end position="179"/>
    </location>
</feature>
<feature type="compositionally biased region" description="Basic residues" evidence="1">
    <location>
        <begin position="140"/>
        <end position="152"/>
    </location>
</feature>
<name>A0A0D2X4S0_CAPO3</name>
<dbReference type="InParanoid" id="A0A0D2X4S0"/>
<accession>A0A0D2X4S0</accession>
<evidence type="ECO:0000256" key="1">
    <source>
        <dbReference type="SAM" id="MobiDB-lite"/>
    </source>
</evidence>
<gene>
    <name evidence="2" type="ORF">CAOG_010028</name>
</gene>
<feature type="compositionally biased region" description="Basic and acidic residues" evidence="1">
    <location>
        <begin position="180"/>
        <end position="190"/>
    </location>
</feature>
<organism evidence="2 3">
    <name type="scientific">Capsaspora owczarzaki (strain ATCC 30864)</name>
    <dbReference type="NCBI Taxonomy" id="595528"/>
    <lineage>
        <taxon>Eukaryota</taxon>
        <taxon>Filasterea</taxon>
        <taxon>Capsaspora</taxon>
    </lineage>
</organism>
<dbReference type="EMBL" id="KE346371">
    <property type="protein sequence ID" value="KJE96544.1"/>
    <property type="molecule type" value="Genomic_DNA"/>
</dbReference>
<keyword evidence="3" id="KW-1185">Reference proteome</keyword>
<feature type="region of interest" description="Disordered" evidence="1">
    <location>
        <begin position="115"/>
        <end position="197"/>
    </location>
</feature>
<proteinExistence type="predicted"/>
<reference evidence="3" key="1">
    <citation type="submission" date="2011-02" db="EMBL/GenBank/DDBJ databases">
        <title>The Genome Sequence of Capsaspora owczarzaki ATCC 30864.</title>
        <authorList>
            <person name="Russ C."/>
            <person name="Cuomo C."/>
            <person name="Burger G."/>
            <person name="Gray M.W."/>
            <person name="Holland P.W.H."/>
            <person name="King N."/>
            <person name="Lang F.B.F."/>
            <person name="Roger A.J."/>
            <person name="Ruiz-Trillo I."/>
            <person name="Young S.K."/>
            <person name="Zeng Q."/>
            <person name="Gargeya S."/>
            <person name="Alvarado L."/>
            <person name="Berlin A."/>
            <person name="Chapman S.B."/>
            <person name="Chen Z."/>
            <person name="Freedman E."/>
            <person name="Gellesch M."/>
            <person name="Goldberg J."/>
            <person name="Griggs A."/>
            <person name="Gujja S."/>
            <person name="Heilman E."/>
            <person name="Heiman D."/>
            <person name="Howarth C."/>
            <person name="Mehta T."/>
            <person name="Neiman D."/>
            <person name="Pearson M."/>
            <person name="Roberts A."/>
            <person name="Saif S."/>
            <person name="Shea T."/>
            <person name="Shenoy N."/>
            <person name="Sisk P."/>
            <person name="Stolte C."/>
            <person name="Sykes S."/>
            <person name="White J."/>
            <person name="Yandava C."/>
            <person name="Haas B."/>
            <person name="Nusbaum C."/>
            <person name="Birren B."/>
        </authorList>
    </citation>
    <scope>NUCLEOTIDE SEQUENCE</scope>
    <source>
        <strain evidence="3">ATCC 30864</strain>
    </source>
</reference>
<dbReference type="Proteomes" id="UP000008743">
    <property type="component" value="Unassembled WGS sequence"/>
</dbReference>
<sequence>MAAGSSREHWQIAGSYWLRFRASRSRSADGCCPSARQSWTACPVVAEHPSQHRQSQTRHGRRREAAAAAAGGRDSGQRTDSPRFRRWSGACDCCAWPCAPAAVVVVVDLRPLHSERRQQQQRGRPACSTSTRPACLRAGSNRRRRRHPHPHGRCSAASPPPPPPPQCLVMQTTTATQRASRPEWPSDLRHSARSQQQLRFHFHAGQYLRRRRRWLENRSRRHCSRASSSHPAVETQ</sequence>
<evidence type="ECO:0000313" key="2">
    <source>
        <dbReference type="EMBL" id="KJE96544.1"/>
    </source>
</evidence>
<protein>
    <submittedName>
        <fullName evidence="2">Uncharacterized protein</fullName>
    </submittedName>
</protein>